<dbReference type="GO" id="GO:0005634">
    <property type="term" value="C:nucleus"/>
    <property type="evidence" value="ECO:0007669"/>
    <property type="project" value="UniProtKB-SubCell"/>
</dbReference>
<dbReference type="InterPro" id="IPR036388">
    <property type="entry name" value="WH-like_DNA-bd_sf"/>
</dbReference>
<feature type="region of interest" description="Disordered" evidence="6">
    <location>
        <begin position="545"/>
        <end position="656"/>
    </location>
</feature>
<feature type="compositionally biased region" description="Basic and acidic residues" evidence="6">
    <location>
        <begin position="584"/>
        <end position="612"/>
    </location>
</feature>
<dbReference type="Gene3D" id="1.10.10.10">
    <property type="entry name" value="Winged helix-like DNA-binding domain superfamily/Winged helix DNA-binding domain"/>
    <property type="match status" value="1"/>
</dbReference>
<dbReference type="GO" id="GO:0003677">
    <property type="term" value="F:DNA binding"/>
    <property type="evidence" value="ECO:0007669"/>
    <property type="project" value="UniProtKB-KW"/>
</dbReference>
<keyword evidence="4" id="KW-0804">Transcription</keyword>
<dbReference type="Pfam" id="PF04182">
    <property type="entry name" value="B-block_TFIIIC"/>
    <property type="match status" value="1"/>
</dbReference>
<organism evidence="9 10">
    <name type="scientific">Calocera viscosa (strain TUFC12733)</name>
    <dbReference type="NCBI Taxonomy" id="1330018"/>
    <lineage>
        <taxon>Eukaryota</taxon>
        <taxon>Fungi</taxon>
        <taxon>Dikarya</taxon>
        <taxon>Basidiomycota</taxon>
        <taxon>Agaricomycotina</taxon>
        <taxon>Dacrymycetes</taxon>
        <taxon>Dacrymycetales</taxon>
        <taxon>Dacrymycetaceae</taxon>
        <taxon>Calocera</taxon>
    </lineage>
</organism>
<keyword evidence="2" id="KW-0597">Phosphoprotein</keyword>
<dbReference type="STRING" id="1330018.A0A167NIX8"/>
<feature type="region of interest" description="Disordered" evidence="6">
    <location>
        <begin position="241"/>
        <end position="283"/>
    </location>
</feature>
<dbReference type="Pfam" id="PF20222">
    <property type="entry name" value="DUF6581"/>
    <property type="match status" value="1"/>
</dbReference>
<evidence type="ECO:0000256" key="2">
    <source>
        <dbReference type="ARBA" id="ARBA00022553"/>
    </source>
</evidence>
<dbReference type="InterPro" id="IPR046488">
    <property type="entry name" value="Sfc3/Tfc3_C"/>
</dbReference>
<name>A0A167NIX8_CALVF</name>
<protein>
    <submittedName>
        <fullName evidence="9">Uncharacterized protein</fullName>
    </submittedName>
</protein>
<dbReference type="Proteomes" id="UP000076738">
    <property type="component" value="Unassembled WGS sequence"/>
</dbReference>
<evidence type="ECO:0000256" key="1">
    <source>
        <dbReference type="ARBA" id="ARBA00004123"/>
    </source>
</evidence>
<dbReference type="SUPFAM" id="SSF46785">
    <property type="entry name" value="Winged helix' DNA-binding domain"/>
    <property type="match status" value="1"/>
</dbReference>
<feature type="compositionally biased region" description="Acidic residues" evidence="6">
    <location>
        <begin position="264"/>
        <end position="274"/>
    </location>
</feature>
<dbReference type="OrthoDB" id="68020at2759"/>
<dbReference type="GO" id="GO:0000127">
    <property type="term" value="C:transcription factor TFIIIC complex"/>
    <property type="evidence" value="ECO:0007669"/>
    <property type="project" value="InterPro"/>
</dbReference>
<dbReference type="InterPro" id="IPR044210">
    <property type="entry name" value="Tfc3-like"/>
</dbReference>
<keyword evidence="10" id="KW-1185">Reference proteome</keyword>
<dbReference type="GO" id="GO:0006384">
    <property type="term" value="P:transcription initiation at RNA polymerase III promoter"/>
    <property type="evidence" value="ECO:0007669"/>
    <property type="project" value="InterPro"/>
</dbReference>
<feature type="domain" description="B-block binding subunit of TFIIIC" evidence="7">
    <location>
        <begin position="160"/>
        <end position="221"/>
    </location>
</feature>
<feature type="compositionally biased region" description="Low complexity" evidence="6">
    <location>
        <begin position="765"/>
        <end position="774"/>
    </location>
</feature>
<feature type="compositionally biased region" description="Polar residues" evidence="6">
    <location>
        <begin position="775"/>
        <end position="787"/>
    </location>
</feature>
<dbReference type="PANTHER" id="PTHR15180">
    <property type="entry name" value="GENERAL TRANSCRIPTION FACTOR 3C POLYPEPTIDE 1"/>
    <property type="match status" value="1"/>
</dbReference>
<dbReference type="PANTHER" id="PTHR15180:SF1">
    <property type="entry name" value="GENERAL TRANSCRIPTION FACTOR 3C POLYPEPTIDE 1"/>
    <property type="match status" value="1"/>
</dbReference>
<evidence type="ECO:0000313" key="10">
    <source>
        <dbReference type="Proteomes" id="UP000076738"/>
    </source>
</evidence>
<evidence type="ECO:0000259" key="7">
    <source>
        <dbReference type="Pfam" id="PF04182"/>
    </source>
</evidence>
<dbReference type="InterPro" id="IPR007309">
    <property type="entry name" value="TFIIIC_Bblock-bd"/>
</dbReference>
<keyword evidence="5" id="KW-0539">Nucleus</keyword>
<dbReference type="CDD" id="cd16169">
    <property type="entry name" value="Tau138_eWH"/>
    <property type="match status" value="1"/>
</dbReference>
<proteinExistence type="predicted"/>
<dbReference type="EMBL" id="KV417278">
    <property type="protein sequence ID" value="KZO97760.1"/>
    <property type="molecule type" value="Genomic_DNA"/>
</dbReference>
<dbReference type="InterPro" id="IPR035625">
    <property type="entry name" value="Tfc3-like_eWH"/>
</dbReference>
<dbReference type="GO" id="GO:0042791">
    <property type="term" value="P:5S class rRNA transcription by RNA polymerase III"/>
    <property type="evidence" value="ECO:0007669"/>
    <property type="project" value="TreeGrafter"/>
</dbReference>
<evidence type="ECO:0000313" key="9">
    <source>
        <dbReference type="EMBL" id="KZO97760.1"/>
    </source>
</evidence>
<evidence type="ECO:0000256" key="3">
    <source>
        <dbReference type="ARBA" id="ARBA00023125"/>
    </source>
</evidence>
<dbReference type="InterPro" id="IPR036390">
    <property type="entry name" value="WH_DNA-bd_sf"/>
</dbReference>
<reference evidence="9 10" key="1">
    <citation type="journal article" date="2016" name="Mol. Biol. Evol.">
        <title>Comparative Genomics of Early-Diverging Mushroom-Forming Fungi Provides Insights into the Origins of Lignocellulose Decay Capabilities.</title>
        <authorList>
            <person name="Nagy L.G."/>
            <person name="Riley R."/>
            <person name="Tritt A."/>
            <person name="Adam C."/>
            <person name="Daum C."/>
            <person name="Floudas D."/>
            <person name="Sun H."/>
            <person name="Yadav J.S."/>
            <person name="Pangilinan J."/>
            <person name="Larsson K.H."/>
            <person name="Matsuura K."/>
            <person name="Barry K."/>
            <person name="Labutti K."/>
            <person name="Kuo R."/>
            <person name="Ohm R.A."/>
            <person name="Bhattacharya S.S."/>
            <person name="Shirouzu T."/>
            <person name="Yoshinaga Y."/>
            <person name="Martin F.M."/>
            <person name="Grigoriev I.V."/>
            <person name="Hibbett D.S."/>
        </authorList>
    </citation>
    <scope>NUCLEOTIDE SEQUENCE [LARGE SCALE GENOMIC DNA]</scope>
    <source>
        <strain evidence="9 10">TUFC12733</strain>
    </source>
</reference>
<gene>
    <name evidence="9" type="ORF">CALVIDRAFT_597245</name>
</gene>
<accession>A0A167NIX8</accession>
<evidence type="ECO:0000259" key="8">
    <source>
        <dbReference type="Pfam" id="PF20222"/>
    </source>
</evidence>
<keyword evidence="3" id="KW-0238">DNA-binding</keyword>
<feature type="domain" description="Transcription factor tau subunit sfc3/Tfc3 C-terminal" evidence="8">
    <location>
        <begin position="1115"/>
        <end position="1481"/>
    </location>
</feature>
<comment type="subcellular location">
    <subcellularLocation>
        <location evidence="1">Nucleus</location>
    </subcellularLocation>
</comment>
<feature type="compositionally biased region" description="Basic residues" evidence="6">
    <location>
        <begin position="943"/>
        <end position="955"/>
    </location>
</feature>
<feature type="region of interest" description="Disordered" evidence="6">
    <location>
        <begin position="764"/>
        <end position="790"/>
    </location>
</feature>
<evidence type="ECO:0000256" key="5">
    <source>
        <dbReference type="ARBA" id="ARBA00023242"/>
    </source>
</evidence>
<evidence type="ECO:0000256" key="4">
    <source>
        <dbReference type="ARBA" id="ARBA00023163"/>
    </source>
</evidence>
<feature type="region of interest" description="Disordered" evidence="6">
    <location>
        <begin position="942"/>
        <end position="963"/>
    </location>
</feature>
<sequence length="1717" mass="192981">MDELVKSCLHEIAFDGDYGCDASRLKSFIEKFYSGNSSTQQNVDDGFRALVWSYIVQHPSVRVGFRPANVTQDVFIADDVDRARGKGLARQKYVNNGNNLADEQGAALPGLNCLDQEQIENSTLDELLERHGKELRIAVAPQLCFQAITGSTLTPARLTPLTYTVLQLVARAREKGITFVELARITGYGAGSVFYLIKTLETAGLVKKLATIAHTGTQMAVHTHFYLHHPDWQAIRLEDSRQASAMAPKPDPSRREAIPPDSELAPEDDHDLEESPGVHFDPIDSRHLGRPDIIISRVIKLLENSKNNSHKQINMLIRIGMVHPGKGQRRRFSNIMDAAVSQGILERLYFPSGPKRNNHQSLARVLRLVDKDKLPAQFTMTESGDAEANADADEKEVEAEGKAALAGTRYLATLTLQRNLIEVVHASGIEGINLSGVHRELGLCEVRTYEHQLQKMSKKTQVLPHISDMNIVLLSENIGRERRLRVYTTRNFALLLQREGLEDPEDEHAREDPYYSEGFSVHSPADFFRDDAELKHFVDNYQPRRAKTETKTHRRAWRLGFGKPKIFKNPIGPDGKPKKGRPRKYPEGETRQSMEKKRKLEEAFAEGSERPTKKARKSRKDYAAAAASSDLGREPKKPGRKPKHRPDSETPAPVQNELMSEAAPPVPVMDDHGHEGVKVSEFIPLPRGGLVGGVLAGVKRHYAKRSRTPGEDISEPALKRAVHSWGISMEEINGGQNQLLAPENQHRDASSHYPIHVGELRHAVSDSSAVDDASNTVQSNRSSTRATRNPYRVRRREFASLPRKTDISYARRAQDVLEVLKRHEGVLHAGLPLMNAHRDYLQELEASGSRPPGTATLMDKRTLRVVVDLLVHDKEVKVLTTDGGAYGQRNRALYLLYLPDTPVEVLDQYRHSLEKEFRFFNIRPPNPTATAGALMEYSEVDRRKKRKKSRVRSLRHNLTDAQERTPRRAQLVDASESAKSLAAKARQTKHVLDESWAALVAQTIETLVPGTFDVNAPELLAVKKAWYLRGGSMNVDNARDRIISAITGTAMPAIKKMERRYTQPNRQGQQRDVPHCSLCDKHMEIIKGLVAQQEAQHRILLEQQQEKAIGKRQRNSRYTWTPEYDELALDAEAVIRARCGPEQIAAVSLYSQIFPRLTASSIRTHLAKLRELRQGGNAYCSQLQTAWNALRLQPHADVPDPFPESLTHFPLERHIAYLRAHLDKSKLGVPRVDDPLQPEDELLFVLPDDISYISTQWDVVSTRDPVTEWDFMWALSTDELRERNMHYEAFTMPSVLWQPAVTAAELSSVRRAEAAVKMTVAPSEEDYDGARATEMLNLLGQQRVGAAFNDLKHSGVIKAIGDRKPASGRAMAISEHHLDALDGQIGWKLFRDADLLERDLMHLELEPWSLMSSDGRTAGLLELISDDKVELAIDVSTCTALDFDVGISSRKINDENLENNIYVSAKDETPALAALAKSSVPFEEPIIAHSAVQHAGEEVRCFNAMDGPTNCPECINKAFDGYLQGLTESDMEQVRQLRNSVIGAGAMGLSVAELQRLVSETAMPFPFLRSKIWDLVSGPVPILACIGYDEGRITSATFLKEWCLQTSRQPFDMVAPRRWLQPTGRRDEAMWQMSLRHVMGRIITRPGISELALRERSISLFDRLEMNDLLQFLSNEGFATRMAEIDEATPILVGFSTKEEEADWHWHVGHVPWYRIH</sequence>
<evidence type="ECO:0000256" key="6">
    <source>
        <dbReference type="SAM" id="MobiDB-lite"/>
    </source>
</evidence>